<sequence length="116" mass="13020">MTVIHRAIFTISKPPLEQQTVWRILAHVKKTLADVSQQQQETHVRLVDFKVPYTTYYGVGSYMDQVQVSLRTETLEEEHLVTRFLQNGLPPLDGLSFHSKTVTATADTTSCTVSGG</sequence>
<reference evidence="1 2" key="1">
    <citation type="submission" date="2018-06" db="EMBL/GenBank/DDBJ databases">
        <title>Population genomics shows no distinction between pathogenic Candida krusei and environmental Pichia kudriavzevii: One species, four names.</title>
        <authorList>
            <person name="Douglass A.P."/>
            <person name="Offei B."/>
            <person name="Braun-Galleani S."/>
            <person name="Coughlan A.Y."/>
            <person name="Martos A."/>
            <person name="Ortiz-Merino R.A."/>
            <person name="Byrne K.P."/>
            <person name="Wolfe K.H."/>
        </authorList>
    </citation>
    <scope>NUCLEOTIDE SEQUENCE [LARGE SCALE GENOMIC DNA]</scope>
    <source>
        <strain evidence="1 2">CBS573</strain>
    </source>
</reference>
<proteinExistence type="predicted"/>
<protein>
    <submittedName>
        <fullName evidence="1">Uncharacterized protein</fullName>
    </submittedName>
</protein>
<dbReference type="GeneID" id="40382746"/>
<accession>A0A2U9R155</accession>
<dbReference type="VEuPathDB" id="FungiDB:C5L36_0B02425"/>
<dbReference type="Proteomes" id="UP000249293">
    <property type="component" value="Chromosome 2"/>
</dbReference>
<dbReference type="KEGG" id="pkz:C5L36_0B02425"/>
<keyword evidence="2" id="KW-1185">Reference proteome</keyword>
<evidence type="ECO:0000313" key="1">
    <source>
        <dbReference type="EMBL" id="AWU74981.1"/>
    </source>
</evidence>
<evidence type="ECO:0000313" key="2">
    <source>
        <dbReference type="Proteomes" id="UP000249293"/>
    </source>
</evidence>
<dbReference type="RefSeq" id="XP_029320458.1">
    <property type="nucleotide sequence ID" value="XM_029464599.1"/>
</dbReference>
<organism evidence="1 2">
    <name type="scientific">Pichia kudriavzevii</name>
    <name type="common">Yeast</name>
    <name type="synonym">Issatchenkia orientalis</name>
    <dbReference type="NCBI Taxonomy" id="4909"/>
    <lineage>
        <taxon>Eukaryota</taxon>
        <taxon>Fungi</taxon>
        <taxon>Dikarya</taxon>
        <taxon>Ascomycota</taxon>
        <taxon>Saccharomycotina</taxon>
        <taxon>Pichiomycetes</taxon>
        <taxon>Pichiales</taxon>
        <taxon>Pichiaceae</taxon>
        <taxon>Pichia</taxon>
    </lineage>
</organism>
<dbReference type="EMBL" id="CP028774">
    <property type="protein sequence ID" value="AWU74981.1"/>
    <property type="molecule type" value="Genomic_DNA"/>
</dbReference>
<name>A0A2U9R155_PICKU</name>
<dbReference type="AlphaFoldDB" id="A0A2U9R155"/>
<dbReference type="OrthoDB" id="10528745at2759"/>
<gene>
    <name evidence="1" type="ORF">C5L36_0B02425</name>
</gene>